<feature type="region of interest" description="Disordered" evidence="1">
    <location>
        <begin position="276"/>
        <end position="365"/>
    </location>
</feature>
<accession>A0A0D2FDD9</accession>
<feature type="transmembrane region" description="Helical" evidence="2">
    <location>
        <begin position="86"/>
        <end position="110"/>
    </location>
</feature>
<evidence type="ECO:0000259" key="3">
    <source>
        <dbReference type="Pfam" id="PF04982"/>
    </source>
</evidence>
<feature type="compositionally biased region" description="Basic and acidic residues" evidence="1">
    <location>
        <begin position="305"/>
        <end position="322"/>
    </location>
</feature>
<feature type="transmembrane region" description="Helical" evidence="2">
    <location>
        <begin position="177"/>
        <end position="197"/>
    </location>
</feature>
<evidence type="ECO:0000256" key="1">
    <source>
        <dbReference type="SAM" id="MobiDB-lite"/>
    </source>
</evidence>
<dbReference type="EMBL" id="KN846960">
    <property type="protein sequence ID" value="KIW64890.1"/>
    <property type="molecule type" value="Genomic_DNA"/>
</dbReference>
<feature type="transmembrane region" description="Helical" evidence="2">
    <location>
        <begin position="148"/>
        <end position="165"/>
    </location>
</feature>
<feature type="compositionally biased region" description="Basic and acidic residues" evidence="1">
    <location>
        <begin position="336"/>
        <end position="350"/>
    </location>
</feature>
<feature type="domain" description="HPP transmembrane region" evidence="3">
    <location>
        <begin position="92"/>
        <end position="248"/>
    </location>
</feature>
<feature type="transmembrane region" description="Helical" evidence="2">
    <location>
        <begin position="117"/>
        <end position="136"/>
    </location>
</feature>
<dbReference type="Proteomes" id="UP000054266">
    <property type="component" value="Unassembled WGS sequence"/>
</dbReference>
<evidence type="ECO:0000313" key="4">
    <source>
        <dbReference type="EMBL" id="KIW64890.1"/>
    </source>
</evidence>
<feature type="transmembrane region" description="Helical" evidence="2">
    <location>
        <begin position="217"/>
        <end position="239"/>
    </location>
</feature>
<keyword evidence="2" id="KW-0472">Membrane</keyword>
<dbReference type="InterPro" id="IPR007065">
    <property type="entry name" value="HPP"/>
</dbReference>
<feature type="compositionally biased region" description="Polar residues" evidence="1">
    <location>
        <begin position="1"/>
        <end position="18"/>
    </location>
</feature>
<feature type="region of interest" description="Disordered" evidence="1">
    <location>
        <begin position="1"/>
        <end position="21"/>
    </location>
</feature>
<name>A0A0D2FDD9_9EURO</name>
<dbReference type="Pfam" id="PF04982">
    <property type="entry name" value="TM_HPP"/>
    <property type="match status" value="1"/>
</dbReference>
<keyword evidence="5" id="KW-1185">Reference proteome</keyword>
<dbReference type="STRING" id="5601.A0A0D2FDD9"/>
<dbReference type="PANTHER" id="PTHR33741">
    <property type="entry name" value="TRANSMEMBRANE PROTEIN DDB_G0269096-RELATED"/>
    <property type="match status" value="1"/>
</dbReference>
<evidence type="ECO:0000313" key="5">
    <source>
        <dbReference type="Proteomes" id="UP000054266"/>
    </source>
</evidence>
<evidence type="ECO:0000256" key="2">
    <source>
        <dbReference type="SAM" id="Phobius"/>
    </source>
</evidence>
<dbReference type="HOGENOM" id="CLU_040397_0_1_1"/>
<sequence length="413" mass="46348">MSQQQSSPKGLANPQRSQPPAKPFDIDNYFNPFIPRNPLRFLPTYISYWFGYRHHAAQRHPYFSLHSSIKDLRLPRWYYVWHVHTAFLYASILIGAFCGVAIIENVFLALPQLSGHTVPIVIASFGAAAILEYNTIESPLAQPRNLVLGHFFSAVVGVGITKLFLHLPPDRFEDLRWLAGALAVGVASVVMSFTKTIHPPAGATALLAATNLEIQVLGWWLLPLVLLASMLMLASALVVNNGMGRRYPVYWWTPVDLQALRDQRRKDRLARRLKEEADVEKAAVDTETQGGDLSQTNTEAGVSEEDLRKDISAEQERDRDSAGHLSRAVSYSSADRVPRPEREPRSRSGSESESEDAAEIPEKEIGKQVMAGQNILVTSRKIVTPEWLELTDWEDEVLRILMERIKQGQPHGK</sequence>
<organism evidence="4 5">
    <name type="scientific">Phialophora macrospora</name>
    <dbReference type="NCBI Taxonomy" id="1851006"/>
    <lineage>
        <taxon>Eukaryota</taxon>
        <taxon>Fungi</taxon>
        <taxon>Dikarya</taxon>
        <taxon>Ascomycota</taxon>
        <taxon>Pezizomycotina</taxon>
        <taxon>Eurotiomycetes</taxon>
        <taxon>Chaetothyriomycetidae</taxon>
        <taxon>Chaetothyriales</taxon>
        <taxon>Herpotrichiellaceae</taxon>
        <taxon>Phialophora</taxon>
    </lineage>
</organism>
<protein>
    <recommendedName>
        <fullName evidence="3">HPP transmembrane region domain-containing protein</fullName>
    </recommendedName>
</protein>
<dbReference type="PANTHER" id="PTHR33741:SF5">
    <property type="entry name" value="TRANSMEMBRANE PROTEIN DDB_G0269096-RELATED"/>
    <property type="match status" value="1"/>
</dbReference>
<keyword evidence="2" id="KW-0812">Transmembrane</keyword>
<feature type="compositionally biased region" description="Polar residues" evidence="1">
    <location>
        <begin position="286"/>
        <end position="300"/>
    </location>
</feature>
<dbReference type="AlphaFoldDB" id="A0A0D2FDD9"/>
<proteinExistence type="predicted"/>
<gene>
    <name evidence="4" type="ORF">PV04_07194</name>
</gene>
<keyword evidence="2" id="KW-1133">Transmembrane helix</keyword>
<reference evidence="4 5" key="1">
    <citation type="submission" date="2015-01" db="EMBL/GenBank/DDBJ databases">
        <title>The Genome Sequence of Capronia semiimmersa CBS27337.</title>
        <authorList>
            <consortium name="The Broad Institute Genomics Platform"/>
            <person name="Cuomo C."/>
            <person name="de Hoog S."/>
            <person name="Gorbushina A."/>
            <person name="Stielow B."/>
            <person name="Teixiera M."/>
            <person name="Abouelleil A."/>
            <person name="Chapman S.B."/>
            <person name="Priest M."/>
            <person name="Young S.K."/>
            <person name="Wortman J."/>
            <person name="Nusbaum C."/>
            <person name="Birren B."/>
        </authorList>
    </citation>
    <scope>NUCLEOTIDE SEQUENCE [LARGE SCALE GENOMIC DNA]</scope>
    <source>
        <strain evidence="4 5">CBS 27337</strain>
    </source>
</reference>
<dbReference type="InterPro" id="IPR058581">
    <property type="entry name" value="TM_HPP"/>
</dbReference>